<dbReference type="Proteomes" id="UP001443914">
    <property type="component" value="Unassembled WGS sequence"/>
</dbReference>
<dbReference type="AlphaFoldDB" id="A0AAW1HX84"/>
<feature type="chain" id="PRO_5043777355" evidence="2">
    <location>
        <begin position="25"/>
        <end position="319"/>
    </location>
</feature>
<accession>A0AAW1HX84</accession>
<evidence type="ECO:0000256" key="1">
    <source>
        <dbReference type="SAM" id="MobiDB-lite"/>
    </source>
</evidence>
<proteinExistence type="predicted"/>
<protein>
    <submittedName>
        <fullName evidence="3">Uncharacterized protein</fullName>
    </submittedName>
</protein>
<feature type="compositionally biased region" description="Low complexity" evidence="1">
    <location>
        <begin position="167"/>
        <end position="195"/>
    </location>
</feature>
<feature type="compositionally biased region" description="Polar residues" evidence="1">
    <location>
        <begin position="196"/>
        <end position="210"/>
    </location>
</feature>
<gene>
    <name evidence="3" type="ORF">RND81_10G015000</name>
</gene>
<organism evidence="3 4">
    <name type="scientific">Saponaria officinalis</name>
    <name type="common">Common soapwort</name>
    <name type="synonym">Lychnis saponaria</name>
    <dbReference type="NCBI Taxonomy" id="3572"/>
    <lineage>
        <taxon>Eukaryota</taxon>
        <taxon>Viridiplantae</taxon>
        <taxon>Streptophyta</taxon>
        <taxon>Embryophyta</taxon>
        <taxon>Tracheophyta</taxon>
        <taxon>Spermatophyta</taxon>
        <taxon>Magnoliopsida</taxon>
        <taxon>eudicotyledons</taxon>
        <taxon>Gunneridae</taxon>
        <taxon>Pentapetalae</taxon>
        <taxon>Caryophyllales</taxon>
        <taxon>Caryophyllaceae</taxon>
        <taxon>Caryophylleae</taxon>
        <taxon>Saponaria</taxon>
    </lineage>
</organism>
<reference evidence="3" key="1">
    <citation type="submission" date="2024-03" db="EMBL/GenBank/DDBJ databases">
        <title>WGS assembly of Saponaria officinalis var. Norfolk2.</title>
        <authorList>
            <person name="Jenkins J."/>
            <person name="Shu S."/>
            <person name="Grimwood J."/>
            <person name="Barry K."/>
            <person name="Goodstein D."/>
            <person name="Schmutz J."/>
            <person name="Leebens-Mack J."/>
            <person name="Osbourn A."/>
        </authorList>
    </citation>
    <scope>NUCLEOTIDE SEQUENCE [LARGE SCALE GENOMIC DNA]</scope>
    <source>
        <strain evidence="3">JIC</strain>
    </source>
</reference>
<feature type="region of interest" description="Disordered" evidence="1">
    <location>
        <begin position="52"/>
        <end position="224"/>
    </location>
</feature>
<evidence type="ECO:0000256" key="2">
    <source>
        <dbReference type="SAM" id="SignalP"/>
    </source>
</evidence>
<sequence>MYVRMTSLFIVILLTYLPHTFVISRPISATTLESASADTMFHTLTTFALSGTSTSAPTPAHTSASALSDDDSGDDRPDPRHSGDATPDPPYPEADDSPASAPPTPSDTPTRPDTPVFVPTPTDNPYPTPTPATTDTPVSGPPPATADTPTSAPSPSDTPVTTPPPATDNTPASTPTPSDTPITALPPTTADTLAPSQSNTPVSAPATTPAMSFPPVPEPGDGPLRKENYLATYMAQFAVDTYNFKQKSPDEQVEYVTVVSAGGHALGKPIGNFKPLAYDYIIKAKRRGVECAFSVYFNNPNPGVIDLIKFEPLKGTSCP</sequence>
<feature type="compositionally biased region" description="Low complexity" evidence="1">
    <location>
        <begin position="107"/>
        <end position="121"/>
    </location>
</feature>
<evidence type="ECO:0000313" key="4">
    <source>
        <dbReference type="Proteomes" id="UP001443914"/>
    </source>
</evidence>
<feature type="compositionally biased region" description="Low complexity" evidence="1">
    <location>
        <begin position="52"/>
        <end position="67"/>
    </location>
</feature>
<comment type="caution">
    <text evidence="3">The sequence shown here is derived from an EMBL/GenBank/DDBJ whole genome shotgun (WGS) entry which is preliminary data.</text>
</comment>
<keyword evidence="4" id="KW-1185">Reference proteome</keyword>
<name>A0AAW1HX84_SAPOF</name>
<feature type="compositionally biased region" description="Basic and acidic residues" evidence="1">
    <location>
        <begin position="74"/>
        <end position="83"/>
    </location>
</feature>
<feature type="compositionally biased region" description="Low complexity" evidence="1">
    <location>
        <begin position="145"/>
        <end position="160"/>
    </location>
</feature>
<keyword evidence="2" id="KW-0732">Signal</keyword>
<dbReference type="EMBL" id="JBDFQZ010000010">
    <property type="protein sequence ID" value="KAK9681613.1"/>
    <property type="molecule type" value="Genomic_DNA"/>
</dbReference>
<feature type="signal peptide" evidence="2">
    <location>
        <begin position="1"/>
        <end position="24"/>
    </location>
</feature>
<evidence type="ECO:0000313" key="3">
    <source>
        <dbReference type="EMBL" id="KAK9681613.1"/>
    </source>
</evidence>